<dbReference type="RefSeq" id="WP_182294558.1">
    <property type="nucleotide sequence ID" value="NZ_CP059851.1"/>
</dbReference>
<dbReference type="KEGG" id="sand:H3309_09825"/>
<evidence type="ECO:0000313" key="1">
    <source>
        <dbReference type="EMBL" id="QMW21712.1"/>
    </source>
</evidence>
<accession>A0A7G5IEC0</accession>
<proteinExistence type="predicted"/>
<organism evidence="1 2">
    <name type="scientific">Sandaracinobacteroides saxicola</name>
    <dbReference type="NCBI Taxonomy" id="2759707"/>
    <lineage>
        <taxon>Bacteria</taxon>
        <taxon>Pseudomonadati</taxon>
        <taxon>Pseudomonadota</taxon>
        <taxon>Alphaproteobacteria</taxon>
        <taxon>Sphingomonadales</taxon>
        <taxon>Sphingosinicellaceae</taxon>
        <taxon>Sandaracinobacteroides</taxon>
    </lineage>
</organism>
<keyword evidence="2" id="KW-1185">Reference proteome</keyword>
<dbReference type="AlphaFoldDB" id="A0A7G5IEC0"/>
<reference evidence="1 2" key="1">
    <citation type="submission" date="2020-07" db="EMBL/GenBank/DDBJ databases">
        <title>Complete genome sequence for Sandaracinobacter sp. M6.</title>
        <authorList>
            <person name="Tang Y."/>
            <person name="Liu Q."/>
            <person name="Guo Z."/>
            <person name="Lei P."/>
            <person name="Huang B."/>
        </authorList>
    </citation>
    <scope>NUCLEOTIDE SEQUENCE [LARGE SCALE GENOMIC DNA]</scope>
    <source>
        <strain evidence="1 2">M6</strain>
    </source>
</reference>
<gene>
    <name evidence="1" type="ORF">H3309_09825</name>
</gene>
<evidence type="ECO:0000313" key="2">
    <source>
        <dbReference type="Proteomes" id="UP000515292"/>
    </source>
</evidence>
<name>A0A7G5IEC0_9SPHN</name>
<protein>
    <submittedName>
        <fullName evidence="1">Uncharacterized protein</fullName>
    </submittedName>
</protein>
<dbReference type="Proteomes" id="UP000515292">
    <property type="component" value="Chromosome"/>
</dbReference>
<sequence length="207" mass="22872">MTTKPANRRIRVFINCPFDAEFAPIQDAINFAVITCGFKVNSAATIEDSGQLRLAKIIDLIADSSLSIHDLSRVELDPRSNLPRFNMPLELGIALGMKYLGRRKLRDHQLLVLDSKPYRYQQSMSDIAGVDPKSHGKNPAQAIVEVRNFLAAHSAERLPGPDAISSLYTLFNAVLPSDLAPHRQKSHELTPAERLRLMESFVAGAAA</sequence>
<dbReference type="EMBL" id="CP059851">
    <property type="protein sequence ID" value="QMW21712.1"/>
    <property type="molecule type" value="Genomic_DNA"/>
</dbReference>